<dbReference type="Gene3D" id="2.160.20.10">
    <property type="entry name" value="Single-stranded right-handed beta-helix, Pectin lyase-like"/>
    <property type="match status" value="1"/>
</dbReference>
<organism evidence="1">
    <name type="scientific">hydrothermal vent metagenome</name>
    <dbReference type="NCBI Taxonomy" id="652676"/>
    <lineage>
        <taxon>unclassified sequences</taxon>
        <taxon>metagenomes</taxon>
        <taxon>ecological metagenomes</taxon>
    </lineage>
</organism>
<name>A0A3B0VX76_9ZZZZ</name>
<dbReference type="InterPro" id="IPR011050">
    <property type="entry name" value="Pectin_lyase_fold/virulence"/>
</dbReference>
<dbReference type="InterPro" id="IPR012334">
    <property type="entry name" value="Pectin_lyas_fold"/>
</dbReference>
<proteinExistence type="predicted"/>
<protein>
    <recommendedName>
        <fullName evidence="2">Right handed beta helix domain-containing protein</fullName>
    </recommendedName>
</protein>
<accession>A0A3B0VX76</accession>
<evidence type="ECO:0008006" key="2">
    <source>
        <dbReference type="Google" id="ProtNLM"/>
    </source>
</evidence>
<dbReference type="AlphaFoldDB" id="A0A3B0VX76"/>
<dbReference type="SUPFAM" id="SSF51126">
    <property type="entry name" value="Pectin lyase-like"/>
    <property type="match status" value="1"/>
</dbReference>
<sequence>MKRATIFLTLLLPISLLLGLGFVINGRIQAKPQMVDVGGSITTDTIWTVANSPYIITETVTVEAGVILTVEAGVTVMTSGDMGQYLDVKGHLEVIGTAVNPILFTAFDDLSTNRWSGIAVSGSANFDYITMRYAYTALFMSESSGGDVLLENSLFEENSVYPIVVDTDALHRLKMNNVIFNNNVPNRVGINRSGSAGDILELAGNVLLTP</sequence>
<reference evidence="1" key="1">
    <citation type="submission" date="2018-06" db="EMBL/GenBank/DDBJ databases">
        <authorList>
            <person name="Zhirakovskaya E."/>
        </authorList>
    </citation>
    <scope>NUCLEOTIDE SEQUENCE</scope>
</reference>
<evidence type="ECO:0000313" key="1">
    <source>
        <dbReference type="EMBL" id="VAW43067.1"/>
    </source>
</evidence>
<dbReference type="EMBL" id="UOEU01001012">
    <property type="protein sequence ID" value="VAW43067.1"/>
    <property type="molecule type" value="Genomic_DNA"/>
</dbReference>
<gene>
    <name evidence="1" type="ORF">MNBD_CHLOROFLEXI01-472</name>
</gene>